<name>A0A2U2X0E4_9FLAO</name>
<accession>A0A2U2X0E4</accession>
<protein>
    <submittedName>
        <fullName evidence="2">Uncharacterized protein</fullName>
    </submittedName>
</protein>
<keyword evidence="1" id="KW-0472">Membrane</keyword>
<dbReference type="Proteomes" id="UP000245370">
    <property type="component" value="Unassembled WGS sequence"/>
</dbReference>
<evidence type="ECO:0000313" key="2">
    <source>
        <dbReference type="EMBL" id="PWH81224.1"/>
    </source>
</evidence>
<dbReference type="EMBL" id="QFRJ01000023">
    <property type="protein sequence ID" value="PWH81224.1"/>
    <property type="molecule type" value="Genomic_DNA"/>
</dbReference>
<dbReference type="PROSITE" id="PS51257">
    <property type="entry name" value="PROKAR_LIPOPROTEIN"/>
    <property type="match status" value="1"/>
</dbReference>
<keyword evidence="3" id="KW-1185">Reference proteome</keyword>
<comment type="caution">
    <text evidence="2">The sequence shown here is derived from an EMBL/GenBank/DDBJ whole genome shotgun (WGS) entry which is preliminary data.</text>
</comment>
<feature type="transmembrane region" description="Helical" evidence="1">
    <location>
        <begin position="6"/>
        <end position="26"/>
    </location>
</feature>
<proteinExistence type="predicted"/>
<keyword evidence="1" id="KW-0812">Transmembrane</keyword>
<dbReference type="OrthoDB" id="1377388at2"/>
<keyword evidence="1" id="KW-1133">Transmembrane helix</keyword>
<reference evidence="2 3" key="1">
    <citation type="submission" date="2018-05" db="EMBL/GenBank/DDBJ databases">
        <title>Brumimicrobium oceani sp. nov., isolated from coastal sediment.</title>
        <authorList>
            <person name="Kou Y."/>
        </authorList>
    </citation>
    <scope>NUCLEOTIDE SEQUENCE [LARGE SCALE GENOMIC DNA]</scope>
    <source>
        <strain evidence="2 3">C305</strain>
    </source>
</reference>
<reference evidence="2 3" key="2">
    <citation type="submission" date="2018-05" db="EMBL/GenBank/DDBJ databases">
        <authorList>
            <person name="Lanie J.A."/>
            <person name="Ng W.-L."/>
            <person name="Kazmierczak K.M."/>
            <person name="Andrzejewski T.M."/>
            <person name="Davidsen T.M."/>
            <person name="Wayne K.J."/>
            <person name="Tettelin H."/>
            <person name="Glass J.I."/>
            <person name="Rusch D."/>
            <person name="Podicherti R."/>
            <person name="Tsui H.-C.T."/>
            <person name="Winkler M.E."/>
        </authorList>
    </citation>
    <scope>NUCLEOTIDE SEQUENCE [LARGE SCALE GENOMIC DNA]</scope>
    <source>
        <strain evidence="2 3">C305</strain>
    </source>
</reference>
<evidence type="ECO:0000256" key="1">
    <source>
        <dbReference type="SAM" id="Phobius"/>
    </source>
</evidence>
<dbReference type="AlphaFoldDB" id="A0A2U2X0E4"/>
<gene>
    <name evidence="2" type="ORF">DIT68_15935</name>
</gene>
<dbReference type="RefSeq" id="WP_109360824.1">
    <property type="nucleotide sequence ID" value="NZ_QFRJ01000023.1"/>
</dbReference>
<organism evidence="2 3">
    <name type="scientific">Brumimicrobium oceani</name>
    <dbReference type="NCBI Taxonomy" id="2100725"/>
    <lineage>
        <taxon>Bacteria</taxon>
        <taxon>Pseudomonadati</taxon>
        <taxon>Bacteroidota</taxon>
        <taxon>Flavobacteriia</taxon>
        <taxon>Flavobacteriales</taxon>
        <taxon>Crocinitomicaceae</taxon>
        <taxon>Brumimicrobium</taxon>
    </lineage>
</organism>
<evidence type="ECO:0000313" key="3">
    <source>
        <dbReference type="Proteomes" id="UP000245370"/>
    </source>
</evidence>
<sequence length="190" mass="22225">MNKIYTLLILSILTGCIVIVPNFTGLKSGYKKLSPNQKARIKFVNDREELTYLNKNDTIYAITSNHIKTIIENEKSDVVLYLWSANCSSEVCHPIEYVREMCSSKNQKLIVVMEYYDFELVSFQNTESLDFPLFSINTKHYETDFCNKYTKRFITDLLNKGKLKDEELYNRYFLFLNGKYVGAKSDIIKL</sequence>